<reference evidence="2" key="1">
    <citation type="journal article" date="2019" name="Int. J. Syst. Evol. Microbiol.">
        <title>The Global Catalogue of Microorganisms (GCM) 10K type strain sequencing project: providing services to taxonomists for standard genome sequencing and annotation.</title>
        <authorList>
            <consortium name="The Broad Institute Genomics Platform"/>
            <consortium name="The Broad Institute Genome Sequencing Center for Infectious Disease"/>
            <person name="Wu L."/>
            <person name="Ma J."/>
        </authorList>
    </citation>
    <scope>NUCLEOTIDE SEQUENCE [LARGE SCALE GENOMIC DNA]</scope>
    <source>
        <strain evidence="2">CCUG 58411</strain>
    </source>
</reference>
<name>A0ABW3PBH7_9PROT</name>
<dbReference type="RefSeq" id="WP_379034598.1">
    <property type="nucleotide sequence ID" value="NZ_JBHTLN010000002.1"/>
</dbReference>
<dbReference type="Proteomes" id="UP001597206">
    <property type="component" value="Unassembled WGS sequence"/>
</dbReference>
<keyword evidence="2" id="KW-1185">Reference proteome</keyword>
<sequence length="91" mass="10241">MNNFNKTDLHLDGLEIAGLYLEDVFSVWEHYDKNANKYFTVFMINNSRITVPATEANVALLYQGGHPVSEFVINDGVVDEIEIKTNHGVAI</sequence>
<evidence type="ECO:0000313" key="1">
    <source>
        <dbReference type="EMBL" id="MFD1123164.1"/>
    </source>
</evidence>
<proteinExistence type="predicted"/>
<dbReference type="EMBL" id="JBHTLN010000002">
    <property type="protein sequence ID" value="MFD1123164.1"/>
    <property type="molecule type" value="Genomic_DNA"/>
</dbReference>
<evidence type="ECO:0000313" key="2">
    <source>
        <dbReference type="Proteomes" id="UP001597206"/>
    </source>
</evidence>
<gene>
    <name evidence="1" type="ORF">ACFQ2T_11655</name>
</gene>
<organism evidence="1 2">
    <name type="scientific">Methylophilus flavus</name>
    <dbReference type="NCBI Taxonomy" id="640084"/>
    <lineage>
        <taxon>Bacteria</taxon>
        <taxon>Pseudomonadati</taxon>
        <taxon>Pseudomonadota</taxon>
        <taxon>Betaproteobacteria</taxon>
        <taxon>Nitrosomonadales</taxon>
        <taxon>Methylophilaceae</taxon>
        <taxon>Methylophilus</taxon>
    </lineage>
</organism>
<comment type="caution">
    <text evidence="1">The sequence shown here is derived from an EMBL/GenBank/DDBJ whole genome shotgun (WGS) entry which is preliminary data.</text>
</comment>
<protein>
    <submittedName>
        <fullName evidence="1">Uncharacterized protein</fullName>
    </submittedName>
</protein>
<accession>A0ABW3PBH7</accession>